<dbReference type="InterPro" id="IPR041698">
    <property type="entry name" value="Methyltransf_25"/>
</dbReference>
<evidence type="ECO:0000256" key="1">
    <source>
        <dbReference type="ARBA" id="ARBA00022603"/>
    </source>
</evidence>
<dbReference type="PANTHER" id="PTHR43861">
    <property type="entry name" value="TRANS-ACONITATE 2-METHYLTRANSFERASE-RELATED"/>
    <property type="match status" value="1"/>
</dbReference>
<dbReference type="STRING" id="652103.Rpdx1_0636"/>
<sequence>MSGYFLLLLPPAVWIGWRMASRRTVLPCPSEIAWLVEMENPLARATRSEQVVAQLQLRPGERAIDIGCGPGRVTIPLARAVGAHGRVTALDIQDGMLAKVAAKAEAEALTNIQPLRADVRNAAIPAGALDAAVMVMALGEFPRGTEIFPSVHRMLRPGGRLLVAESIFDPHYVSRRRVRQQVSAAGFRELRCVGNAFGYSITFERP</sequence>
<dbReference type="eggNOG" id="COG2226">
    <property type="taxonomic scope" value="Bacteria"/>
</dbReference>
<feature type="domain" description="Methyltransferase" evidence="3">
    <location>
        <begin position="64"/>
        <end position="159"/>
    </location>
</feature>
<organism evidence="4 5">
    <name type="scientific">Rhodopseudomonas palustris (strain DX-1)</name>
    <dbReference type="NCBI Taxonomy" id="652103"/>
    <lineage>
        <taxon>Bacteria</taxon>
        <taxon>Pseudomonadati</taxon>
        <taxon>Pseudomonadota</taxon>
        <taxon>Alphaproteobacteria</taxon>
        <taxon>Hyphomicrobiales</taxon>
        <taxon>Nitrobacteraceae</taxon>
        <taxon>Rhodopseudomonas</taxon>
    </lineage>
</organism>
<evidence type="ECO:0000313" key="5">
    <source>
        <dbReference type="Proteomes" id="UP000001402"/>
    </source>
</evidence>
<keyword evidence="1 4" id="KW-0489">Methyltransferase</keyword>
<dbReference type="Proteomes" id="UP000001402">
    <property type="component" value="Chromosome"/>
</dbReference>
<dbReference type="CDD" id="cd02440">
    <property type="entry name" value="AdoMet_MTases"/>
    <property type="match status" value="1"/>
</dbReference>
<dbReference type="GO" id="GO:0008168">
    <property type="term" value="F:methyltransferase activity"/>
    <property type="evidence" value="ECO:0007669"/>
    <property type="project" value="UniProtKB-KW"/>
</dbReference>
<gene>
    <name evidence="4" type="ordered locus">Rpdx1_0636</name>
</gene>
<dbReference type="SUPFAM" id="SSF53335">
    <property type="entry name" value="S-adenosyl-L-methionine-dependent methyltransferases"/>
    <property type="match status" value="1"/>
</dbReference>
<accession>E6VLM1</accession>
<dbReference type="Gene3D" id="3.40.50.150">
    <property type="entry name" value="Vaccinia Virus protein VP39"/>
    <property type="match status" value="1"/>
</dbReference>
<evidence type="ECO:0000313" key="4">
    <source>
        <dbReference type="EMBL" id="ADU42274.1"/>
    </source>
</evidence>
<keyword evidence="2 4" id="KW-0808">Transferase</keyword>
<dbReference type="InterPro" id="IPR029063">
    <property type="entry name" value="SAM-dependent_MTases_sf"/>
</dbReference>
<dbReference type="HOGENOM" id="CLU_037990_16_2_5"/>
<reference evidence="4" key="1">
    <citation type="submission" date="2010-12" db="EMBL/GenBank/DDBJ databases">
        <title>Complete sequence of Rhodopseudomonas palustris DX-1.</title>
        <authorList>
            <consortium name="US DOE Joint Genome Institute"/>
            <person name="Lucas S."/>
            <person name="Copeland A."/>
            <person name="Lapidus A."/>
            <person name="Cheng J.-F."/>
            <person name="Goodwin L."/>
            <person name="Pitluck S."/>
            <person name="Misra M."/>
            <person name="Chertkov O."/>
            <person name="Detter J.C."/>
            <person name="Han C."/>
            <person name="Tapia R."/>
            <person name="Land M."/>
            <person name="Hauser L."/>
            <person name="Kyrpides N."/>
            <person name="Ivanova N."/>
            <person name="Ovchinnikova G."/>
            <person name="Logan B."/>
            <person name="Oda Y."/>
            <person name="Harwood C."/>
            <person name="Woyke T."/>
        </authorList>
    </citation>
    <scope>NUCLEOTIDE SEQUENCE [LARGE SCALE GENOMIC DNA]</scope>
    <source>
        <strain evidence="4">DX-1</strain>
    </source>
</reference>
<evidence type="ECO:0000256" key="2">
    <source>
        <dbReference type="ARBA" id="ARBA00022679"/>
    </source>
</evidence>
<protein>
    <submittedName>
        <fullName evidence="4">Methyltransferase type 11</fullName>
    </submittedName>
</protein>
<name>E6VLM1_RHOPX</name>
<dbReference type="GO" id="GO:0032259">
    <property type="term" value="P:methylation"/>
    <property type="evidence" value="ECO:0007669"/>
    <property type="project" value="UniProtKB-KW"/>
</dbReference>
<dbReference type="PANTHER" id="PTHR43861:SF1">
    <property type="entry name" value="TRANS-ACONITATE 2-METHYLTRANSFERASE"/>
    <property type="match status" value="1"/>
</dbReference>
<proteinExistence type="predicted"/>
<dbReference type="AlphaFoldDB" id="E6VLM1"/>
<dbReference type="OrthoDB" id="9777638at2"/>
<evidence type="ECO:0000259" key="3">
    <source>
        <dbReference type="Pfam" id="PF13649"/>
    </source>
</evidence>
<dbReference type="Pfam" id="PF13649">
    <property type="entry name" value="Methyltransf_25"/>
    <property type="match status" value="1"/>
</dbReference>
<dbReference type="KEGG" id="rpx:Rpdx1_0636"/>
<dbReference type="BioCyc" id="RPAL652103:RPDX1_RS03165-MONOMER"/>
<dbReference type="EMBL" id="CP002418">
    <property type="protein sequence ID" value="ADU42274.1"/>
    <property type="molecule type" value="Genomic_DNA"/>
</dbReference>